<gene>
    <name evidence="3" type="ordered locus">Bcep1808_2022</name>
</gene>
<feature type="compositionally biased region" description="Polar residues" evidence="1">
    <location>
        <begin position="1"/>
        <end position="23"/>
    </location>
</feature>
<dbReference type="HOGENOM" id="CLU_306683_0_0_4"/>
<feature type="region of interest" description="Disordered" evidence="1">
    <location>
        <begin position="905"/>
        <end position="951"/>
    </location>
</feature>
<dbReference type="Proteomes" id="UP000002287">
    <property type="component" value="Chromosome 1"/>
</dbReference>
<accession>A4JFH1</accession>
<reference evidence="4" key="1">
    <citation type="submission" date="2007-03" db="EMBL/GenBank/DDBJ databases">
        <title>Complete sequence of chromosome 1 of Burkholderia vietnamiensis G4.</title>
        <authorList>
            <consortium name="US DOE Joint Genome Institute"/>
            <person name="Copeland A."/>
            <person name="Lucas S."/>
            <person name="Lapidus A."/>
            <person name="Barry K."/>
            <person name="Detter J.C."/>
            <person name="Glavina del Rio T."/>
            <person name="Hammon N."/>
            <person name="Israni S."/>
            <person name="Dalin E."/>
            <person name="Tice H."/>
            <person name="Pitluck S."/>
            <person name="Chain P."/>
            <person name="Malfatti S."/>
            <person name="Shin M."/>
            <person name="Vergez L."/>
            <person name="Schmutz J."/>
            <person name="Larimer F."/>
            <person name="Land M."/>
            <person name="Hauser L."/>
            <person name="Kyrpides N."/>
            <person name="Tiedje J."/>
            <person name="Richardson P."/>
        </authorList>
    </citation>
    <scope>NUCLEOTIDE SEQUENCE [LARGE SCALE GENOMIC DNA]</scope>
    <source>
        <strain evidence="4">G4 / LMG 22486</strain>
    </source>
</reference>
<feature type="region of interest" description="Disordered" evidence="1">
    <location>
        <begin position="1"/>
        <end position="77"/>
    </location>
</feature>
<organism evidence="3 4">
    <name type="scientific">Burkholderia vietnamiensis (strain G4 / LMG 22486)</name>
    <name type="common">Burkholderia cepacia (strain R1808)</name>
    <dbReference type="NCBI Taxonomy" id="269482"/>
    <lineage>
        <taxon>Bacteria</taxon>
        <taxon>Pseudomonadati</taxon>
        <taxon>Pseudomonadota</taxon>
        <taxon>Betaproteobacteria</taxon>
        <taxon>Burkholderiales</taxon>
        <taxon>Burkholderiaceae</taxon>
        <taxon>Burkholderia</taxon>
        <taxon>Burkholderia cepacia complex</taxon>
    </lineage>
</organism>
<proteinExistence type="predicted"/>
<evidence type="ECO:0000313" key="3">
    <source>
        <dbReference type="EMBL" id="ABO55024.1"/>
    </source>
</evidence>
<dbReference type="KEGG" id="bvi:Bcep1808_2022"/>
<sequence>MNNGDSIAQAAAQTQVAPLNGGTNELAGAREAATGTELGKDHVSGAPSAGATQPAAAAGHSAATAAPSPAKPSAAQAQLDQRFGAPFLVYPLDARTAKRVDSIGVRCVDVSAYVAADPFGYLASADDRATLRTIADGAETARPDPLMDLAPGLLAHADGHAIVVLATRDPSASVAELHEQAVAAQHLAHCLVVQSRARSVRQSTAALPSDQAFAAAAAGGVQDDPVASMPEDLSAIYDAEPMDPQNGSSESVSPAPAGSLAFLFDQIVQPPLGAGYLFNTTYTEGWIDGEQVELRVRRRHARPTDRHRPVLDFESIVSKADPMAMPAKKGAKAPMIKTVEWKSVAAPFLHRQRTLVVAPMINGRLEANDPRQPPTVYAEFKGVTDDGRTVRLVQVGDLSAGYLAKIGFSTTSGSYEAWKEAERARASIVPRVMATDAMGWVQVARADGSFDEREPAHYVHGDQVFTPQGARALMAVRADKVGRGSSKSGTFDGWRKVAQLIMRNPMMSVMFGLAASSALFTIVQDMEAMFVVAVADSGVGKTAMARAVATMVGAGPRTGDTTQKSVISSWSGTENGALATTLEWNHCIQIKDEIDEAKCLTPGVVYAMVNGSGKLRADIDGSAKAAKVGRCHTVTVGEAFIETKFAQGARTARDAEMTGGLQLRCVQFDAATLWTDVAEQTKAGGYGVYDDFVKEHGEIGATVVPAARIVDTLVDVANANHGHFWGRWIEFLQTAEGREKVQQWVAEGNEFVSTFVDAKNDSAVARRRSKNVVTVLTGLRGVLELCAFPDAVAKTIYEQAQAAARDHFWLAGLDSRNNSEAEDFVARAEAWILNNEGRFFSEGRPSLVEGNLGWLNPVDSGGDGACCLMDQGKETLAKALGVDERRLMKALLSAGWEKVRGVRHPLQSRTSPAPRILRKKGFFGSRRNPAENNPTDEEVSPNPHDKRTEAERVAEFRQKMGKIAA</sequence>
<protein>
    <recommendedName>
        <fullName evidence="2">DUF927 domain-containing protein</fullName>
    </recommendedName>
</protein>
<feature type="compositionally biased region" description="Low complexity" evidence="1">
    <location>
        <begin position="44"/>
        <end position="77"/>
    </location>
</feature>
<evidence type="ECO:0000256" key="1">
    <source>
        <dbReference type="SAM" id="MobiDB-lite"/>
    </source>
</evidence>
<dbReference type="AlphaFoldDB" id="A4JFH1"/>
<dbReference type="EMBL" id="CP000614">
    <property type="protein sequence ID" value="ABO55024.1"/>
    <property type="molecule type" value="Genomic_DNA"/>
</dbReference>
<evidence type="ECO:0000259" key="2">
    <source>
        <dbReference type="Pfam" id="PF06048"/>
    </source>
</evidence>
<dbReference type="Pfam" id="PF06048">
    <property type="entry name" value="DUF927"/>
    <property type="match status" value="1"/>
</dbReference>
<dbReference type="eggNOG" id="COG5519">
    <property type="taxonomic scope" value="Bacteria"/>
</dbReference>
<feature type="domain" description="DUF927" evidence="2">
    <location>
        <begin position="454"/>
        <end position="627"/>
    </location>
</feature>
<evidence type="ECO:0000313" key="4">
    <source>
        <dbReference type="Proteomes" id="UP000002287"/>
    </source>
</evidence>
<dbReference type="InterPro" id="IPR009270">
    <property type="entry name" value="DUF927"/>
</dbReference>
<name>A4JFH1_BURVG</name>